<dbReference type="InterPro" id="IPR002104">
    <property type="entry name" value="Integrase_catalytic"/>
</dbReference>
<reference evidence="9" key="1">
    <citation type="submission" date="2021-01" db="EMBL/GenBank/DDBJ databases">
        <title>Microvirga sp.</title>
        <authorList>
            <person name="Kim M.K."/>
        </authorList>
    </citation>
    <scope>NUCLEOTIDE SEQUENCE</scope>
    <source>
        <strain evidence="9">5420S-16</strain>
    </source>
</reference>
<keyword evidence="10" id="KW-1185">Reference proteome</keyword>
<feature type="region of interest" description="Disordered" evidence="6">
    <location>
        <begin position="422"/>
        <end position="443"/>
    </location>
</feature>
<dbReference type="Proteomes" id="UP000605848">
    <property type="component" value="Unassembled WGS sequence"/>
</dbReference>
<dbReference type="Pfam" id="PF22022">
    <property type="entry name" value="Phage_int_M"/>
    <property type="match status" value="1"/>
</dbReference>
<feature type="domain" description="Core-binding (CB)" evidence="8">
    <location>
        <begin position="106"/>
        <end position="188"/>
    </location>
</feature>
<accession>A0A936ZC80</accession>
<dbReference type="PROSITE" id="PS51898">
    <property type="entry name" value="TYR_RECOMBINASE"/>
    <property type="match status" value="1"/>
</dbReference>
<dbReference type="RefSeq" id="WP_202059075.1">
    <property type="nucleotide sequence ID" value="NZ_JAEQMY010000012.1"/>
</dbReference>
<dbReference type="Pfam" id="PF00589">
    <property type="entry name" value="Phage_integrase"/>
    <property type="match status" value="1"/>
</dbReference>
<evidence type="ECO:0000256" key="1">
    <source>
        <dbReference type="ARBA" id="ARBA00008857"/>
    </source>
</evidence>
<dbReference type="PANTHER" id="PTHR30629">
    <property type="entry name" value="PROPHAGE INTEGRASE"/>
    <property type="match status" value="1"/>
</dbReference>
<dbReference type="PROSITE" id="PS51900">
    <property type="entry name" value="CB"/>
    <property type="match status" value="1"/>
</dbReference>
<dbReference type="InterPro" id="IPR013762">
    <property type="entry name" value="Integrase-like_cat_sf"/>
</dbReference>
<proteinExistence type="inferred from homology"/>
<protein>
    <submittedName>
        <fullName evidence="9">Integrase arm-type DNA-binding domain-containing protein</fullName>
    </submittedName>
</protein>
<evidence type="ECO:0000256" key="3">
    <source>
        <dbReference type="ARBA" id="ARBA00023125"/>
    </source>
</evidence>
<dbReference type="InterPro" id="IPR038488">
    <property type="entry name" value="Integrase_DNA-bd_sf"/>
</dbReference>
<dbReference type="PANTHER" id="PTHR30629:SF2">
    <property type="entry name" value="PROPHAGE INTEGRASE INTS-RELATED"/>
    <property type="match status" value="1"/>
</dbReference>
<evidence type="ECO:0000256" key="6">
    <source>
        <dbReference type="SAM" id="MobiDB-lite"/>
    </source>
</evidence>
<dbReference type="GO" id="GO:0015074">
    <property type="term" value="P:DNA integration"/>
    <property type="evidence" value="ECO:0007669"/>
    <property type="project" value="UniProtKB-KW"/>
</dbReference>
<dbReference type="InterPro" id="IPR053876">
    <property type="entry name" value="Phage_int_M"/>
</dbReference>
<evidence type="ECO:0000259" key="8">
    <source>
        <dbReference type="PROSITE" id="PS51900"/>
    </source>
</evidence>
<feature type="compositionally biased region" description="Low complexity" evidence="6">
    <location>
        <begin position="424"/>
        <end position="436"/>
    </location>
</feature>
<dbReference type="Gene3D" id="1.10.150.130">
    <property type="match status" value="1"/>
</dbReference>
<feature type="domain" description="Tyr recombinase" evidence="7">
    <location>
        <begin position="209"/>
        <end position="402"/>
    </location>
</feature>
<dbReference type="AlphaFoldDB" id="A0A936ZC80"/>
<feature type="region of interest" description="Disordered" evidence="6">
    <location>
        <begin position="79"/>
        <end position="98"/>
    </location>
</feature>
<sequence length="443" mass="48922">MARPLTAQSVDKLKPNPAKRLEVPDGLLPGLYLIIQPSGARSWAVRYRRNGQTRKLTLGPYPALTLAIARERARAALKAAQAGEDPAADKRQAPGATAVADDGASDLISDQLDAFLARHVRLKGRPRYAGEVERLLEREVRPLWGNRRVQDITRADVVALLDALMDRGSPTTANRTFAAVRKFFNWLIERSVLDASPCMRVRAPHAETSRDRVLSEDELRWLWMASERLGWPFGPFTRFLLLTGQRRDEVAKARRNELRQPDLWTIPRERTKNGIAHDVPLSTAAQTVMASLLPVAGRPGYLFTTTGEHAVSGYSKAKARLDRLMLECARAEAQARGGDPDAIILPEWRLHDLRRTLASGLARLGHPPHVVEAVLNHTNGTISGVAAIYNRYSYLVEKRHALEAWGRFIEALAGPPRQLPHLGATSAAASEASVSSGEPLRHG</sequence>
<dbReference type="InterPro" id="IPR011010">
    <property type="entry name" value="DNA_brk_join_enz"/>
</dbReference>
<dbReference type="Pfam" id="PF13356">
    <property type="entry name" value="Arm-DNA-bind_3"/>
    <property type="match status" value="1"/>
</dbReference>
<dbReference type="InterPro" id="IPR050808">
    <property type="entry name" value="Phage_Integrase"/>
</dbReference>
<evidence type="ECO:0000256" key="5">
    <source>
        <dbReference type="PROSITE-ProRule" id="PRU01248"/>
    </source>
</evidence>
<evidence type="ECO:0000259" key="7">
    <source>
        <dbReference type="PROSITE" id="PS51898"/>
    </source>
</evidence>
<evidence type="ECO:0000313" key="10">
    <source>
        <dbReference type="Proteomes" id="UP000605848"/>
    </source>
</evidence>
<keyword evidence="2" id="KW-0229">DNA integration</keyword>
<dbReference type="Gene3D" id="3.30.160.390">
    <property type="entry name" value="Integrase, DNA-binding domain"/>
    <property type="match status" value="1"/>
</dbReference>
<evidence type="ECO:0000256" key="4">
    <source>
        <dbReference type="ARBA" id="ARBA00023172"/>
    </source>
</evidence>
<evidence type="ECO:0000313" key="9">
    <source>
        <dbReference type="EMBL" id="MBL0404412.1"/>
    </source>
</evidence>
<comment type="caution">
    <text evidence="9">The sequence shown here is derived from an EMBL/GenBank/DDBJ whole genome shotgun (WGS) entry which is preliminary data.</text>
</comment>
<dbReference type="EMBL" id="JAEQMY010000012">
    <property type="protein sequence ID" value="MBL0404412.1"/>
    <property type="molecule type" value="Genomic_DNA"/>
</dbReference>
<comment type="similarity">
    <text evidence="1">Belongs to the 'phage' integrase family.</text>
</comment>
<evidence type="ECO:0000256" key="2">
    <source>
        <dbReference type="ARBA" id="ARBA00022908"/>
    </source>
</evidence>
<dbReference type="InterPro" id="IPR010998">
    <property type="entry name" value="Integrase_recombinase_N"/>
</dbReference>
<dbReference type="InterPro" id="IPR025166">
    <property type="entry name" value="Integrase_DNA_bind_dom"/>
</dbReference>
<keyword evidence="3 5" id="KW-0238">DNA-binding</keyword>
<dbReference type="InterPro" id="IPR044068">
    <property type="entry name" value="CB"/>
</dbReference>
<keyword evidence="4" id="KW-0233">DNA recombination</keyword>
<dbReference type="GO" id="GO:0006310">
    <property type="term" value="P:DNA recombination"/>
    <property type="evidence" value="ECO:0007669"/>
    <property type="project" value="UniProtKB-KW"/>
</dbReference>
<organism evidence="9 10">
    <name type="scientific">Microvirga aerilata</name>
    <dbReference type="NCBI Taxonomy" id="670292"/>
    <lineage>
        <taxon>Bacteria</taxon>
        <taxon>Pseudomonadati</taxon>
        <taxon>Pseudomonadota</taxon>
        <taxon>Alphaproteobacteria</taxon>
        <taxon>Hyphomicrobiales</taxon>
        <taxon>Methylobacteriaceae</taxon>
        <taxon>Microvirga</taxon>
    </lineage>
</organism>
<dbReference type="Gene3D" id="1.10.443.10">
    <property type="entry name" value="Intergrase catalytic core"/>
    <property type="match status" value="1"/>
</dbReference>
<dbReference type="CDD" id="cd00801">
    <property type="entry name" value="INT_P4_C"/>
    <property type="match status" value="1"/>
</dbReference>
<dbReference type="SUPFAM" id="SSF56349">
    <property type="entry name" value="DNA breaking-rejoining enzymes"/>
    <property type="match status" value="1"/>
</dbReference>
<gene>
    <name evidence="9" type="ORF">JKG68_10570</name>
</gene>
<name>A0A936ZC80_9HYPH</name>
<dbReference type="GO" id="GO:0003677">
    <property type="term" value="F:DNA binding"/>
    <property type="evidence" value="ECO:0007669"/>
    <property type="project" value="UniProtKB-UniRule"/>
</dbReference>